<dbReference type="GO" id="GO:0031267">
    <property type="term" value="F:small GTPase binding"/>
    <property type="evidence" value="ECO:0007669"/>
    <property type="project" value="TreeGrafter"/>
</dbReference>
<dbReference type="PANTHER" id="PTHR23101">
    <property type="entry name" value="RAB GDP/GTP EXCHANGE FACTOR"/>
    <property type="match status" value="1"/>
</dbReference>
<dbReference type="GO" id="GO:0030139">
    <property type="term" value="C:endocytic vesicle"/>
    <property type="evidence" value="ECO:0007669"/>
    <property type="project" value="TreeGrafter"/>
</dbReference>
<dbReference type="SMART" id="SM00314">
    <property type="entry name" value="RA"/>
    <property type="match status" value="1"/>
</dbReference>
<name>A0A6H5FUZ0_9HEMI</name>
<proteinExistence type="predicted"/>
<dbReference type="CDD" id="cd01776">
    <property type="entry name" value="RA_Rin"/>
    <property type="match status" value="1"/>
</dbReference>
<dbReference type="GO" id="GO:0005829">
    <property type="term" value="C:cytosol"/>
    <property type="evidence" value="ECO:0007669"/>
    <property type="project" value="TreeGrafter"/>
</dbReference>
<feature type="domain" description="VPS9" evidence="2">
    <location>
        <begin position="1"/>
        <end position="119"/>
    </location>
</feature>
<dbReference type="AlphaFoldDB" id="A0A6H5FUZ0"/>
<dbReference type="Proteomes" id="UP000479000">
    <property type="component" value="Unassembled WGS sequence"/>
</dbReference>
<organism evidence="3 4">
    <name type="scientific">Nesidiocoris tenuis</name>
    <dbReference type="NCBI Taxonomy" id="355587"/>
    <lineage>
        <taxon>Eukaryota</taxon>
        <taxon>Metazoa</taxon>
        <taxon>Ecdysozoa</taxon>
        <taxon>Arthropoda</taxon>
        <taxon>Hexapoda</taxon>
        <taxon>Insecta</taxon>
        <taxon>Pterygota</taxon>
        <taxon>Neoptera</taxon>
        <taxon>Paraneoptera</taxon>
        <taxon>Hemiptera</taxon>
        <taxon>Heteroptera</taxon>
        <taxon>Panheteroptera</taxon>
        <taxon>Cimicomorpha</taxon>
        <taxon>Miridae</taxon>
        <taxon>Dicyphina</taxon>
        <taxon>Nesidiocoris</taxon>
    </lineage>
</organism>
<gene>
    <name evidence="3" type="ORF">NTEN_LOCUS545</name>
</gene>
<dbReference type="Gene3D" id="3.10.20.90">
    <property type="entry name" value="Phosphatidylinositol 3-kinase Catalytic Subunit, Chain A, domain 1"/>
    <property type="match status" value="1"/>
</dbReference>
<evidence type="ECO:0000259" key="1">
    <source>
        <dbReference type="PROSITE" id="PS50200"/>
    </source>
</evidence>
<evidence type="ECO:0000313" key="4">
    <source>
        <dbReference type="Proteomes" id="UP000479000"/>
    </source>
</evidence>
<dbReference type="GO" id="GO:0007165">
    <property type="term" value="P:signal transduction"/>
    <property type="evidence" value="ECO:0007669"/>
    <property type="project" value="InterPro"/>
</dbReference>
<dbReference type="GO" id="GO:0005085">
    <property type="term" value="F:guanyl-nucleotide exchange factor activity"/>
    <property type="evidence" value="ECO:0007669"/>
    <property type="project" value="InterPro"/>
</dbReference>
<dbReference type="InterPro" id="IPR003123">
    <property type="entry name" value="VPS9"/>
</dbReference>
<dbReference type="InterPro" id="IPR045046">
    <property type="entry name" value="Vps9-like"/>
</dbReference>
<feature type="domain" description="Ras-associating" evidence="1">
    <location>
        <begin position="139"/>
        <end position="229"/>
    </location>
</feature>
<dbReference type="InterPro" id="IPR000159">
    <property type="entry name" value="RA_dom"/>
</dbReference>
<dbReference type="PROSITE" id="PS50200">
    <property type="entry name" value="RA"/>
    <property type="match status" value="1"/>
</dbReference>
<protein>
    <recommendedName>
        <fullName evidence="5">Ras-associating domain-containing protein</fullName>
    </recommendedName>
</protein>
<dbReference type="OrthoDB" id="21085at2759"/>
<dbReference type="SMART" id="SM00167">
    <property type="entry name" value="VPS9"/>
    <property type="match status" value="1"/>
</dbReference>
<accession>A0A6H5FUZ0</accession>
<evidence type="ECO:0000313" key="3">
    <source>
        <dbReference type="EMBL" id="CAA9993640.1"/>
    </source>
</evidence>
<evidence type="ECO:0000259" key="2">
    <source>
        <dbReference type="PROSITE" id="PS51205"/>
    </source>
</evidence>
<reference evidence="3 4" key="1">
    <citation type="submission" date="2020-02" db="EMBL/GenBank/DDBJ databases">
        <authorList>
            <person name="Ferguson B K."/>
        </authorList>
    </citation>
    <scope>NUCLEOTIDE SEQUENCE [LARGE SCALE GENOMIC DNA]</scope>
</reference>
<dbReference type="Gene3D" id="1.20.1050.80">
    <property type="entry name" value="VPS9 domain"/>
    <property type="match status" value="1"/>
</dbReference>
<evidence type="ECO:0008006" key="5">
    <source>
        <dbReference type="Google" id="ProtNLM"/>
    </source>
</evidence>
<dbReference type="SUPFAM" id="SSF54236">
    <property type="entry name" value="Ubiquitin-like"/>
    <property type="match status" value="1"/>
</dbReference>
<dbReference type="InterPro" id="IPR037191">
    <property type="entry name" value="VPS9_dom_sf"/>
</dbReference>
<sequence>MLFCGSKLRSFLGNRGGGGSPMSGTWGEGCRNFVKLWLRVKVSNNGKVGGGGMMLGADDFLPLFVWVLVQSGMVAAEIEADYMWGLLHPSLLSGEGGYYLTTLSSAVHVLKSFRACSEEFTPGGAPLNWGTGSGPLAEFRSVLKIVVPDERNGSIITKTLPIRPNMTTKDVCKIIAHKVRITNPQDYGLYKLIDGEETVLADTDCPQDLKGNLANSSQHCMFAYKRIDAKIAWPKNASQ</sequence>
<dbReference type="PROSITE" id="PS51205">
    <property type="entry name" value="VPS9"/>
    <property type="match status" value="1"/>
</dbReference>
<dbReference type="SUPFAM" id="SSF109993">
    <property type="entry name" value="VPS9 domain"/>
    <property type="match status" value="1"/>
</dbReference>
<keyword evidence="4" id="KW-1185">Reference proteome</keyword>
<dbReference type="Pfam" id="PF02204">
    <property type="entry name" value="VPS9"/>
    <property type="match status" value="1"/>
</dbReference>
<dbReference type="EMBL" id="CADCXU010000934">
    <property type="protein sequence ID" value="CAA9993640.1"/>
    <property type="molecule type" value="Genomic_DNA"/>
</dbReference>
<dbReference type="PANTHER" id="PTHR23101:SF104">
    <property type="entry name" value="PROTEIN SPRINT"/>
    <property type="match status" value="1"/>
</dbReference>
<dbReference type="GO" id="GO:0016192">
    <property type="term" value="P:vesicle-mediated transport"/>
    <property type="evidence" value="ECO:0007669"/>
    <property type="project" value="InterPro"/>
</dbReference>
<dbReference type="InterPro" id="IPR029071">
    <property type="entry name" value="Ubiquitin-like_domsf"/>
</dbReference>
<dbReference type="Pfam" id="PF00788">
    <property type="entry name" value="RA"/>
    <property type="match status" value="1"/>
</dbReference>